<dbReference type="SUPFAM" id="SSF48508">
    <property type="entry name" value="Nuclear receptor ligand-binding domain"/>
    <property type="match status" value="1"/>
</dbReference>
<dbReference type="AlphaFoldDB" id="A0A6P8RL80"/>
<feature type="domain" description="Nuclear receptor" evidence="17">
    <location>
        <begin position="339"/>
        <end position="414"/>
    </location>
</feature>
<dbReference type="FunFam" id="3.30.50.10:FF:000027">
    <property type="entry name" value="Progesterone receptor"/>
    <property type="match status" value="1"/>
</dbReference>
<evidence type="ECO:0000256" key="12">
    <source>
        <dbReference type="ARBA" id="ARBA00023242"/>
    </source>
</evidence>
<evidence type="ECO:0000313" key="19">
    <source>
        <dbReference type="Proteomes" id="UP000515159"/>
    </source>
</evidence>
<evidence type="ECO:0000256" key="4">
    <source>
        <dbReference type="ARBA" id="ARBA00022723"/>
    </source>
</evidence>
<dbReference type="Pfam" id="PF00105">
    <property type="entry name" value="zf-C4"/>
    <property type="match status" value="1"/>
</dbReference>
<dbReference type="CDD" id="cd07074">
    <property type="entry name" value="NR_LBD_PR"/>
    <property type="match status" value="1"/>
</dbReference>
<dbReference type="InterPro" id="IPR050200">
    <property type="entry name" value="Nuclear_hormone_rcpt_NR3"/>
</dbReference>
<keyword evidence="11 14" id="KW-0675">Receptor</keyword>
<evidence type="ECO:0000256" key="6">
    <source>
        <dbReference type="ARBA" id="ARBA00022833"/>
    </source>
</evidence>
<dbReference type="PRINTS" id="PR00398">
    <property type="entry name" value="STRDHORMONER"/>
</dbReference>
<evidence type="ECO:0000313" key="20">
    <source>
        <dbReference type="RefSeq" id="XP_033806115.1"/>
    </source>
</evidence>
<dbReference type="CTD" id="5241"/>
<dbReference type="InterPro" id="IPR035500">
    <property type="entry name" value="NHR-like_dom_sf"/>
</dbReference>
<dbReference type="Proteomes" id="UP000515159">
    <property type="component" value="Chromosome 6"/>
</dbReference>
<comment type="function">
    <text evidence="15">Steroid hormone receptor involved in the regulation of eukaryotic gene expression which affects cellular proliferation and differentiation in target tissues.</text>
</comment>
<evidence type="ECO:0000256" key="7">
    <source>
        <dbReference type="ARBA" id="ARBA00023015"/>
    </source>
</evidence>
<evidence type="ECO:0000256" key="8">
    <source>
        <dbReference type="ARBA" id="ARBA00023121"/>
    </source>
</evidence>
<keyword evidence="9 14" id="KW-0238">DNA-binding</keyword>
<dbReference type="InterPro" id="IPR000128">
    <property type="entry name" value="Progest_rcpt"/>
</dbReference>
<feature type="region of interest" description="Disordered" evidence="16">
    <location>
        <begin position="1"/>
        <end position="72"/>
    </location>
</feature>
<dbReference type="GO" id="GO:0005496">
    <property type="term" value="F:steroid binding"/>
    <property type="evidence" value="ECO:0007669"/>
    <property type="project" value="UniProtKB-UniRule"/>
</dbReference>
<protein>
    <recommendedName>
        <fullName evidence="1 15">Progesterone receptor</fullName>
        <shortName evidence="15">PR</shortName>
    </recommendedName>
    <alternativeName>
        <fullName evidence="13 15">Nuclear receptor subfamily 3 group C member 3</fullName>
    </alternativeName>
</protein>
<dbReference type="PROSITE" id="PS51843">
    <property type="entry name" value="NR_LBD"/>
    <property type="match status" value="1"/>
</dbReference>
<keyword evidence="6 14" id="KW-0862">Zinc</keyword>
<evidence type="ECO:0000256" key="15">
    <source>
        <dbReference type="RuleBase" id="RU368037"/>
    </source>
</evidence>
<dbReference type="InterPro" id="IPR000536">
    <property type="entry name" value="Nucl_hrmn_rcpt_lig-bd"/>
</dbReference>
<dbReference type="InterPro" id="IPR013088">
    <property type="entry name" value="Znf_NHR/GATA"/>
</dbReference>
<evidence type="ECO:0000256" key="5">
    <source>
        <dbReference type="ARBA" id="ARBA00022771"/>
    </source>
</evidence>
<evidence type="ECO:0000256" key="2">
    <source>
        <dbReference type="ARBA" id="ARBA00022553"/>
    </source>
</evidence>
<dbReference type="PANTHER" id="PTHR48092">
    <property type="entry name" value="KNIRPS-RELATED PROTEIN-RELATED"/>
    <property type="match status" value="1"/>
</dbReference>
<evidence type="ECO:0000256" key="9">
    <source>
        <dbReference type="ARBA" id="ARBA00023125"/>
    </source>
</evidence>
<sequence>MSSRHGPWQAPSLQRLPPLGVMAEPQDQAPLPPCPAPERSSPPAQARSPFFRGASDLPSERLLYPKGGGSPLDSVLDSFLGSSGPPAAWPRFDAAQLPMSALLSEPEKAASPAAGAARHEPGWPQDAGARAKGRAAEEARGGASSARDAQQGLHEASRGSPPPPPLDVELPRVPFLPLNPAFLASRSRHLLGASEFGHLHPPKEDAYASADFCASKIKEEGDDMLSYLAPQPHPALAGPSQPPRAAESPLDCILYRNEPCSFYEPYGAQGKPFLVLQPDSLPSTSGVTPALYQPFNLNFQAGFKESYLTQMYPAYSNFIRQDAETDQNPPQYGFEVLPQKICLICGDEASGCHYGVLTCGSCKVFFKRAMEGQHNYLCAGRNDCIVDKIRRKNCPACRLRKCCQAGMILGGRKFKKFSRVKMVQEMDSCMLQPPVSIPADSCALTPRLSLTPAHELQFIPQLISILQSIEPEVVYAGYDNSQPDTPNALLTILNQLCERQLLCVVKWSKALPGFRNLHIDDQITLLQYSWMGLMVFAMGWRSYKHVSGQMLYFAPDLILNEQRMKETPFYSLWLSMWQLPQELVKLQITLEEFLCMKALLLLNTIPLEGLRNQNHFDDMRANYIRELAKAIGLKHKGVVTSSQRFYQLTKLMDSMHELVKQLHLFCLNTFLQSRSLSVEFPEMMSEVIAAQLPKILAGMVKPLIFHKK</sequence>
<dbReference type="FunCoup" id="A0A6P8RL80">
    <property type="interactions" value="848"/>
</dbReference>
<keyword evidence="2" id="KW-0597">Phosphoprotein</keyword>
<evidence type="ECO:0000256" key="16">
    <source>
        <dbReference type="SAM" id="MobiDB-lite"/>
    </source>
</evidence>
<keyword evidence="15" id="KW-0963">Cytoplasm</keyword>
<comment type="subcellular location">
    <subcellularLocation>
        <location evidence="15">Nucleus</location>
    </subcellularLocation>
    <subcellularLocation>
        <location evidence="15">Cytoplasm</location>
    </subcellularLocation>
</comment>
<organism evidence="19 20">
    <name type="scientific">Geotrypetes seraphini</name>
    <name type="common">Gaboon caecilian</name>
    <name type="synonym">Caecilia seraphini</name>
    <dbReference type="NCBI Taxonomy" id="260995"/>
    <lineage>
        <taxon>Eukaryota</taxon>
        <taxon>Metazoa</taxon>
        <taxon>Chordata</taxon>
        <taxon>Craniata</taxon>
        <taxon>Vertebrata</taxon>
        <taxon>Euteleostomi</taxon>
        <taxon>Amphibia</taxon>
        <taxon>Gymnophiona</taxon>
        <taxon>Geotrypetes</taxon>
    </lineage>
</organism>
<evidence type="ECO:0000259" key="17">
    <source>
        <dbReference type="PROSITE" id="PS51030"/>
    </source>
</evidence>
<evidence type="ECO:0000256" key="11">
    <source>
        <dbReference type="ARBA" id="ARBA00023170"/>
    </source>
</evidence>
<dbReference type="GO" id="GO:0043565">
    <property type="term" value="F:sequence-specific DNA binding"/>
    <property type="evidence" value="ECO:0007669"/>
    <property type="project" value="UniProtKB-UniRule"/>
</dbReference>
<evidence type="ECO:0000259" key="18">
    <source>
        <dbReference type="PROSITE" id="PS51843"/>
    </source>
</evidence>
<dbReference type="CDD" id="cd07172">
    <property type="entry name" value="NR_DBD_GR_PR"/>
    <property type="match status" value="1"/>
</dbReference>
<evidence type="ECO:0000256" key="3">
    <source>
        <dbReference type="ARBA" id="ARBA00022665"/>
    </source>
</evidence>
<dbReference type="InParanoid" id="A0A6P8RL80"/>
<keyword evidence="8 15" id="KW-0446">Lipid-binding</keyword>
<dbReference type="InterPro" id="IPR001723">
    <property type="entry name" value="Nuclear_hrmn_rcpt"/>
</dbReference>
<keyword evidence="19" id="KW-1185">Reference proteome</keyword>
<evidence type="ECO:0000256" key="13">
    <source>
        <dbReference type="ARBA" id="ARBA00031166"/>
    </source>
</evidence>
<dbReference type="OrthoDB" id="8580220at2759"/>
<dbReference type="Gene3D" id="1.10.565.10">
    <property type="entry name" value="Retinoid X Receptor"/>
    <property type="match status" value="1"/>
</dbReference>
<dbReference type="PROSITE" id="PS51030">
    <property type="entry name" value="NUCLEAR_REC_DBD_2"/>
    <property type="match status" value="1"/>
</dbReference>
<dbReference type="InterPro" id="IPR001628">
    <property type="entry name" value="Znf_hrmn_rcpt"/>
</dbReference>
<dbReference type="PROSITE" id="PS00031">
    <property type="entry name" value="NUCLEAR_REC_DBD_1"/>
    <property type="match status" value="1"/>
</dbReference>
<reference evidence="20" key="1">
    <citation type="submission" date="2025-08" db="UniProtKB">
        <authorList>
            <consortium name="RefSeq"/>
        </authorList>
    </citation>
    <scope>IDENTIFICATION</scope>
</reference>
<dbReference type="Pfam" id="PF02161">
    <property type="entry name" value="Prog_receptor"/>
    <property type="match status" value="1"/>
</dbReference>
<dbReference type="SMART" id="SM00399">
    <property type="entry name" value="ZnF_C4"/>
    <property type="match status" value="1"/>
</dbReference>
<dbReference type="GeneID" id="117363039"/>
<keyword evidence="12 14" id="KW-0539">Nucleus</keyword>
<evidence type="ECO:0000256" key="14">
    <source>
        <dbReference type="RuleBase" id="RU004334"/>
    </source>
</evidence>
<keyword evidence="5 14" id="KW-0863">Zinc-finger</keyword>
<keyword evidence="10 14" id="KW-0804">Transcription</keyword>
<keyword evidence="4 14" id="KW-0479">Metal-binding</keyword>
<dbReference type="PRINTS" id="PR00047">
    <property type="entry name" value="STROIDFINGER"/>
</dbReference>
<dbReference type="GO" id="GO:0003707">
    <property type="term" value="F:nuclear steroid receptor activity"/>
    <property type="evidence" value="ECO:0007669"/>
    <property type="project" value="UniProtKB-UniRule"/>
</dbReference>
<dbReference type="SMART" id="SM00430">
    <property type="entry name" value="HOLI"/>
    <property type="match status" value="1"/>
</dbReference>
<dbReference type="KEGG" id="gsh:117363039"/>
<feature type="region of interest" description="Disordered" evidence="16">
    <location>
        <begin position="104"/>
        <end position="168"/>
    </location>
</feature>
<evidence type="ECO:0000256" key="10">
    <source>
        <dbReference type="ARBA" id="ARBA00023163"/>
    </source>
</evidence>
<proteinExistence type="inferred from homology"/>
<dbReference type="GO" id="GO:0005737">
    <property type="term" value="C:cytoplasm"/>
    <property type="evidence" value="ECO:0007669"/>
    <property type="project" value="UniProtKB-SubCell"/>
</dbReference>
<comment type="similarity">
    <text evidence="14">Belongs to the nuclear hormone receptor family.</text>
</comment>
<dbReference type="Gene3D" id="3.30.50.10">
    <property type="entry name" value="Erythroid Transcription Factor GATA-1, subunit A"/>
    <property type="match status" value="1"/>
</dbReference>
<accession>A0A6P8RL80</accession>
<keyword evidence="7 14" id="KW-0805">Transcription regulation</keyword>
<dbReference type="Pfam" id="PF00104">
    <property type="entry name" value="Hormone_recep"/>
    <property type="match status" value="1"/>
</dbReference>
<feature type="domain" description="NR LBD" evidence="18">
    <location>
        <begin position="454"/>
        <end position="688"/>
    </location>
</feature>
<dbReference type="FunFam" id="1.10.565.10:FF:000004">
    <property type="entry name" value="Androgen receptor variant"/>
    <property type="match status" value="1"/>
</dbReference>
<comment type="domain">
    <text evidence="15">Composed of three domains: a modulating N-terminal domain, a DNA-binding domain and a C-terminal ligand-binding domain.</text>
</comment>
<dbReference type="GO" id="GO:0005634">
    <property type="term" value="C:nucleus"/>
    <property type="evidence" value="ECO:0007669"/>
    <property type="project" value="UniProtKB-SubCell"/>
</dbReference>
<dbReference type="SUPFAM" id="SSF57716">
    <property type="entry name" value="Glucocorticoid receptor-like (DNA-binding domain)"/>
    <property type="match status" value="1"/>
</dbReference>
<evidence type="ECO:0000256" key="1">
    <source>
        <dbReference type="ARBA" id="ARBA00013488"/>
    </source>
</evidence>
<keyword evidence="3 15" id="KW-0754">Steroid-binding</keyword>
<dbReference type="RefSeq" id="XP_033806115.1">
    <property type="nucleotide sequence ID" value="XM_033950224.1"/>
</dbReference>
<gene>
    <name evidence="20" type="primary">PGR</name>
</gene>
<dbReference type="GO" id="GO:0008270">
    <property type="term" value="F:zinc ion binding"/>
    <property type="evidence" value="ECO:0007669"/>
    <property type="project" value="UniProtKB-UniRule"/>
</dbReference>
<name>A0A6P8RL80_GEOSA</name>